<accession>F0WL86</accession>
<sequence>MFFMNQKSYIKKLADKFGIVMCKDVHTPADSNSKLLKMQDDEEFVPKFPFKEQVGALMYIMTCTRPDIANAIGEVAKYCERYNKSHWMAAKRILKYLNTTMNHGIRVNGLNKGELVSYVDANWASDIDTRSSTT</sequence>
<proteinExistence type="predicted"/>
<reference evidence="1" key="2">
    <citation type="submission" date="2011-02" db="EMBL/GenBank/DDBJ databases">
        <authorList>
            <person name="MacLean D."/>
        </authorList>
    </citation>
    <scope>NUCLEOTIDE SEQUENCE</scope>
</reference>
<dbReference type="PANTHER" id="PTHR11439:SF467">
    <property type="entry name" value="INTEGRASE CATALYTIC DOMAIN-CONTAINING PROTEIN"/>
    <property type="match status" value="1"/>
</dbReference>
<reference evidence="1" key="1">
    <citation type="journal article" date="2011" name="PLoS Biol.">
        <title>Gene gain and loss during evolution of obligate parasitism in the white rust pathogen of Arabidopsis thaliana.</title>
        <authorList>
            <person name="Kemen E."/>
            <person name="Gardiner A."/>
            <person name="Schultz-Larsen T."/>
            <person name="Kemen A.C."/>
            <person name="Balmuth A.L."/>
            <person name="Robert-Seilaniantz A."/>
            <person name="Bailey K."/>
            <person name="Holub E."/>
            <person name="Studholme D.J."/>
            <person name="Maclean D."/>
            <person name="Jones J.D."/>
        </authorList>
    </citation>
    <scope>NUCLEOTIDE SEQUENCE</scope>
</reference>
<dbReference type="HOGENOM" id="CLU_1848780_0_0_1"/>
<dbReference type="EMBL" id="FR824187">
    <property type="protein sequence ID" value="CCA22047.1"/>
    <property type="molecule type" value="Genomic_DNA"/>
</dbReference>
<dbReference type="AlphaFoldDB" id="F0WL86"/>
<organism evidence="1">
    <name type="scientific">Albugo laibachii Nc14</name>
    <dbReference type="NCBI Taxonomy" id="890382"/>
    <lineage>
        <taxon>Eukaryota</taxon>
        <taxon>Sar</taxon>
        <taxon>Stramenopiles</taxon>
        <taxon>Oomycota</taxon>
        <taxon>Peronosporomycetes</taxon>
        <taxon>Albuginales</taxon>
        <taxon>Albuginaceae</taxon>
        <taxon>Albugo</taxon>
    </lineage>
</organism>
<name>F0WL86_9STRA</name>
<gene>
    <name evidence="1" type="primary">AlNc14C142G7274</name>
    <name evidence="1" type="ORF">ALNC14_081900</name>
</gene>
<dbReference type="PANTHER" id="PTHR11439">
    <property type="entry name" value="GAG-POL-RELATED RETROTRANSPOSON"/>
    <property type="match status" value="1"/>
</dbReference>
<evidence type="ECO:0000313" key="1">
    <source>
        <dbReference type="EMBL" id="CCA22047.1"/>
    </source>
</evidence>
<protein>
    <submittedName>
        <fullName evidence="1">Copia LTR rider putative</fullName>
    </submittedName>
</protein>